<dbReference type="Proteomes" id="UP001443914">
    <property type="component" value="Unassembled WGS sequence"/>
</dbReference>
<feature type="region of interest" description="Disordered" evidence="1">
    <location>
        <begin position="224"/>
        <end position="251"/>
    </location>
</feature>
<organism evidence="3 4">
    <name type="scientific">Saponaria officinalis</name>
    <name type="common">Common soapwort</name>
    <name type="synonym">Lychnis saponaria</name>
    <dbReference type="NCBI Taxonomy" id="3572"/>
    <lineage>
        <taxon>Eukaryota</taxon>
        <taxon>Viridiplantae</taxon>
        <taxon>Streptophyta</taxon>
        <taxon>Embryophyta</taxon>
        <taxon>Tracheophyta</taxon>
        <taxon>Spermatophyta</taxon>
        <taxon>Magnoliopsida</taxon>
        <taxon>eudicotyledons</taxon>
        <taxon>Gunneridae</taxon>
        <taxon>Pentapetalae</taxon>
        <taxon>Caryophyllales</taxon>
        <taxon>Caryophyllaceae</taxon>
        <taxon>Caryophylleae</taxon>
        <taxon>Saponaria</taxon>
    </lineage>
</organism>
<evidence type="ECO:0000313" key="3">
    <source>
        <dbReference type="EMBL" id="KAK9664602.1"/>
    </source>
</evidence>
<name>A0AAW1GL64_SAPOF</name>
<dbReference type="PANTHER" id="PTHR37610">
    <property type="entry name" value="CCHC-TYPE DOMAIN-CONTAINING PROTEIN"/>
    <property type="match status" value="1"/>
</dbReference>
<evidence type="ECO:0000256" key="1">
    <source>
        <dbReference type="SAM" id="MobiDB-lite"/>
    </source>
</evidence>
<sequence>MDSQTSATSSSLQNHEDHFLIQSSDHPGIKLVAHSFDGIGFGNWKRSMHIALSAKNKLCLVDGTKTKPSSSTDPASKNWQRCNDMVFSWLLNALSNEIADSVLYWSDNITTYFTKIKSIWDEIDSMGMNPSCSCVCSCGSKRKQVKYQEDQKIVQFLMGLNDSYTAMRGVILMQNPLPKLAIVYNTLVQEERQREIHTTFQFQTDSASLYAKNNRPGMNERYNPYNPHNSNKNTQVFAGNHGFRRPYNGPTLKPQTSVSEIVCNY</sequence>
<feature type="compositionally biased region" description="Polar residues" evidence="1">
    <location>
        <begin position="226"/>
        <end position="237"/>
    </location>
</feature>
<protein>
    <recommendedName>
        <fullName evidence="2">Retrotransposon Copia-like N-terminal domain-containing protein</fullName>
    </recommendedName>
</protein>
<dbReference type="Pfam" id="PF14244">
    <property type="entry name" value="Retrotran_gag_3"/>
    <property type="match status" value="1"/>
</dbReference>
<dbReference type="PANTHER" id="PTHR37610:SF6">
    <property type="entry name" value="GAG-POLYPEPTIDE OF LTR COPIA-TYPE-RELATED"/>
    <property type="match status" value="1"/>
</dbReference>
<dbReference type="EMBL" id="JBDFQZ010000014">
    <property type="protein sequence ID" value="KAK9664602.1"/>
    <property type="molecule type" value="Genomic_DNA"/>
</dbReference>
<feature type="domain" description="Retrotransposon Copia-like N-terminal" evidence="2">
    <location>
        <begin position="23"/>
        <end position="69"/>
    </location>
</feature>
<dbReference type="InterPro" id="IPR029472">
    <property type="entry name" value="Copia-like_N"/>
</dbReference>
<comment type="caution">
    <text evidence="3">The sequence shown here is derived from an EMBL/GenBank/DDBJ whole genome shotgun (WGS) entry which is preliminary data.</text>
</comment>
<gene>
    <name evidence="3" type="ORF">RND81_14G055100</name>
</gene>
<proteinExistence type="predicted"/>
<reference evidence="3" key="1">
    <citation type="submission" date="2024-03" db="EMBL/GenBank/DDBJ databases">
        <title>WGS assembly of Saponaria officinalis var. Norfolk2.</title>
        <authorList>
            <person name="Jenkins J."/>
            <person name="Shu S."/>
            <person name="Grimwood J."/>
            <person name="Barry K."/>
            <person name="Goodstein D."/>
            <person name="Schmutz J."/>
            <person name="Leebens-Mack J."/>
            <person name="Osbourn A."/>
        </authorList>
    </citation>
    <scope>NUCLEOTIDE SEQUENCE [LARGE SCALE GENOMIC DNA]</scope>
    <source>
        <strain evidence="3">JIC</strain>
    </source>
</reference>
<keyword evidence="4" id="KW-1185">Reference proteome</keyword>
<evidence type="ECO:0000259" key="2">
    <source>
        <dbReference type="Pfam" id="PF14244"/>
    </source>
</evidence>
<evidence type="ECO:0000313" key="4">
    <source>
        <dbReference type="Proteomes" id="UP001443914"/>
    </source>
</evidence>
<accession>A0AAW1GL64</accession>
<dbReference type="AlphaFoldDB" id="A0AAW1GL64"/>